<dbReference type="EMBL" id="JAINUG010000387">
    <property type="protein sequence ID" value="KAJ8372769.1"/>
    <property type="molecule type" value="Genomic_DNA"/>
</dbReference>
<keyword evidence="2" id="KW-1185">Reference proteome</keyword>
<gene>
    <name evidence="1" type="ORF">AAFF_G00277120</name>
</gene>
<evidence type="ECO:0000313" key="1">
    <source>
        <dbReference type="EMBL" id="KAJ8372769.1"/>
    </source>
</evidence>
<dbReference type="Proteomes" id="UP001221898">
    <property type="component" value="Unassembled WGS sequence"/>
</dbReference>
<evidence type="ECO:0000313" key="2">
    <source>
        <dbReference type="Proteomes" id="UP001221898"/>
    </source>
</evidence>
<proteinExistence type="predicted"/>
<accession>A0AAD7W2G3</accession>
<organism evidence="1 2">
    <name type="scientific">Aldrovandia affinis</name>
    <dbReference type="NCBI Taxonomy" id="143900"/>
    <lineage>
        <taxon>Eukaryota</taxon>
        <taxon>Metazoa</taxon>
        <taxon>Chordata</taxon>
        <taxon>Craniata</taxon>
        <taxon>Vertebrata</taxon>
        <taxon>Euteleostomi</taxon>
        <taxon>Actinopterygii</taxon>
        <taxon>Neopterygii</taxon>
        <taxon>Teleostei</taxon>
        <taxon>Notacanthiformes</taxon>
        <taxon>Halosauridae</taxon>
        <taxon>Aldrovandia</taxon>
    </lineage>
</organism>
<reference evidence="1" key="1">
    <citation type="journal article" date="2023" name="Science">
        <title>Genome structures resolve the early diversification of teleost fishes.</title>
        <authorList>
            <person name="Parey E."/>
            <person name="Louis A."/>
            <person name="Montfort J."/>
            <person name="Bouchez O."/>
            <person name="Roques C."/>
            <person name="Iampietro C."/>
            <person name="Lluch J."/>
            <person name="Castinel A."/>
            <person name="Donnadieu C."/>
            <person name="Desvignes T."/>
            <person name="Floi Bucao C."/>
            <person name="Jouanno E."/>
            <person name="Wen M."/>
            <person name="Mejri S."/>
            <person name="Dirks R."/>
            <person name="Jansen H."/>
            <person name="Henkel C."/>
            <person name="Chen W.J."/>
            <person name="Zahm M."/>
            <person name="Cabau C."/>
            <person name="Klopp C."/>
            <person name="Thompson A.W."/>
            <person name="Robinson-Rechavi M."/>
            <person name="Braasch I."/>
            <person name="Lecointre G."/>
            <person name="Bobe J."/>
            <person name="Postlethwait J.H."/>
            <person name="Berthelot C."/>
            <person name="Roest Crollius H."/>
            <person name="Guiguen Y."/>
        </authorList>
    </citation>
    <scope>NUCLEOTIDE SEQUENCE</scope>
    <source>
        <strain evidence="1">NC1722</strain>
    </source>
</reference>
<name>A0AAD7W2G3_9TELE</name>
<protein>
    <submittedName>
        <fullName evidence="1">Uncharacterized protein</fullName>
    </submittedName>
</protein>
<dbReference type="AlphaFoldDB" id="A0AAD7W2G3"/>
<sequence length="92" mass="9947">MGKVLLAHSPSLAAKFTMELAGVRCILDNDGRVMMSPCAPNPSVTELIRLVAELSTHHVALYDLESGGFRFPPPGLCHECEGQERARGRDGD</sequence>
<comment type="caution">
    <text evidence="1">The sequence shown here is derived from an EMBL/GenBank/DDBJ whole genome shotgun (WGS) entry which is preliminary data.</text>
</comment>